<evidence type="ECO:0000256" key="1">
    <source>
        <dbReference type="ARBA" id="ARBA00006484"/>
    </source>
</evidence>
<protein>
    <submittedName>
        <fullName evidence="3">SDR family oxidoreductase</fullName>
        <ecNumber evidence="3">1.-.-.-</ecNumber>
    </submittedName>
</protein>
<reference evidence="3 4" key="1">
    <citation type="submission" date="2021-08" db="EMBL/GenBank/DDBJ databases">
        <authorList>
            <person name="Zhang D."/>
            <person name="Zhang A."/>
            <person name="Wang L."/>
        </authorList>
    </citation>
    <scope>NUCLEOTIDE SEQUENCE [LARGE SCALE GENOMIC DNA]</scope>
    <source>
        <strain evidence="3 4">WL0086</strain>
    </source>
</reference>
<keyword evidence="3" id="KW-0560">Oxidoreductase</keyword>
<dbReference type="EC" id="1.-.-.-" evidence="3"/>
<comment type="similarity">
    <text evidence="1 2">Belongs to the short-chain dehydrogenases/reductases (SDR) family.</text>
</comment>
<dbReference type="InterPro" id="IPR036291">
    <property type="entry name" value="NAD(P)-bd_dom_sf"/>
</dbReference>
<reference evidence="3 4" key="2">
    <citation type="submission" date="2023-12" db="EMBL/GenBank/DDBJ databases">
        <title>Description of an unclassified Opitutus bacterium of Verrucomicrobiota.</title>
        <authorList>
            <person name="Zhang D.-F."/>
        </authorList>
    </citation>
    <scope>NUCLEOTIDE SEQUENCE [LARGE SCALE GENOMIC DNA]</scope>
    <source>
        <strain evidence="3 4">WL0086</strain>
    </source>
</reference>
<dbReference type="SUPFAM" id="SSF51735">
    <property type="entry name" value="NAD(P)-binding Rossmann-fold domains"/>
    <property type="match status" value="1"/>
</dbReference>
<dbReference type="PANTHER" id="PTHR42760">
    <property type="entry name" value="SHORT-CHAIN DEHYDROGENASES/REDUCTASES FAMILY MEMBER"/>
    <property type="match status" value="1"/>
</dbReference>
<organism evidence="3 4">
    <name type="scientific">Actomonas aquatica</name>
    <dbReference type="NCBI Taxonomy" id="2866162"/>
    <lineage>
        <taxon>Bacteria</taxon>
        <taxon>Pseudomonadati</taxon>
        <taxon>Verrucomicrobiota</taxon>
        <taxon>Opitutia</taxon>
        <taxon>Opitutales</taxon>
        <taxon>Opitutaceae</taxon>
        <taxon>Actomonas</taxon>
    </lineage>
</organism>
<dbReference type="Pfam" id="PF00106">
    <property type="entry name" value="adh_short"/>
    <property type="match status" value="1"/>
</dbReference>
<dbReference type="PRINTS" id="PR00081">
    <property type="entry name" value="GDHRDH"/>
</dbReference>
<dbReference type="InterPro" id="IPR002347">
    <property type="entry name" value="SDR_fam"/>
</dbReference>
<dbReference type="CDD" id="cd05233">
    <property type="entry name" value="SDR_c"/>
    <property type="match status" value="1"/>
</dbReference>
<sequence>MDLGIKGKKAVITGGATGIGAAICAELAREGVSVAFTTRKPDDAAAALAALGGKEAGHYAIVIDIAEEGGPQRMADELRANWGVPDIVINNVGDTLGVTDPLCPITDWRRIFRLNLEVHIETNNCFIPSMKEKGWGRIVNISAGASMENSGPVPYCAIKAAYTAYTRSMGRVLATDGIVMSAVLPGVVFTERGHWATVMEERPEHAEKYLEERTVLKRFGRTDEISPMVALLCSQQASFCVGSIVPVEGGQARHYFHFNGVG</sequence>
<dbReference type="PRINTS" id="PR00080">
    <property type="entry name" value="SDRFAMILY"/>
</dbReference>
<dbReference type="RefSeq" id="WP_221029997.1">
    <property type="nucleotide sequence ID" value="NZ_CP139781.1"/>
</dbReference>
<dbReference type="PANTHER" id="PTHR42760:SF135">
    <property type="entry name" value="BLL7886 PROTEIN"/>
    <property type="match status" value="1"/>
</dbReference>
<dbReference type="Proteomes" id="UP000738431">
    <property type="component" value="Chromosome"/>
</dbReference>
<accession>A0ABZ1CD02</accession>
<dbReference type="EMBL" id="CP139781">
    <property type="protein sequence ID" value="WRQ89312.1"/>
    <property type="molecule type" value="Genomic_DNA"/>
</dbReference>
<evidence type="ECO:0000313" key="3">
    <source>
        <dbReference type="EMBL" id="WRQ89312.1"/>
    </source>
</evidence>
<evidence type="ECO:0000256" key="2">
    <source>
        <dbReference type="RuleBase" id="RU000363"/>
    </source>
</evidence>
<proteinExistence type="inferred from homology"/>
<gene>
    <name evidence="3" type="ORF">K1X11_007820</name>
</gene>
<dbReference type="Gene3D" id="3.40.50.720">
    <property type="entry name" value="NAD(P)-binding Rossmann-like Domain"/>
    <property type="match status" value="1"/>
</dbReference>
<name>A0ABZ1CD02_9BACT</name>
<evidence type="ECO:0000313" key="4">
    <source>
        <dbReference type="Proteomes" id="UP000738431"/>
    </source>
</evidence>
<keyword evidence="4" id="KW-1185">Reference proteome</keyword>
<dbReference type="GO" id="GO:0016491">
    <property type="term" value="F:oxidoreductase activity"/>
    <property type="evidence" value="ECO:0007669"/>
    <property type="project" value="UniProtKB-KW"/>
</dbReference>